<dbReference type="EMBL" id="AVOT02004152">
    <property type="protein sequence ID" value="MBW0475550.1"/>
    <property type="molecule type" value="Genomic_DNA"/>
</dbReference>
<dbReference type="Pfam" id="PF05199">
    <property type="entry name" value="GMC_oxred_C"/>
    <property type="match status" value="1"/>
</dbReference>
<dbReference type="Gene3D" id="3.50.50.60">
    <property type="entry name" value="FAD/NAD(P)-binding domain"/>
    <property type="match status" value="1"/>
</dbReference>
<proteinExistence type="inferred from homology"/>
<name>A0A9Q3C2K5_9BASI</name>
<dbReference type="PROSITE" id="PS00624">
    <property type="entry name" value="GMC_OXRED_2"/>
    <property type="match status" value="1"/>
</dbReference>
<dbReference type="AlphaFoldDB" id="A0A9Q3C2K5"/>
<evidence type="ECO:0000256" key="2">
    <source>
        <dbReference type="ARBA" id="ARBA00010790"/>
    </source>
</evidence>
<gene>
    <name evidence="5" type="ORF">O181_015265</name>
</gene>
<reference evidence="5" key="1">
    <citation type="submission" date="2021-03" db="EMBL/GenBank/DDBJ databases">
        <title>Draft genome sequence of rust myrtle Austropuccinia psidii MF-1, a brazilian biotype.</title>
        <authorList>
            <person name="Quecine M.C."/>
            <person name="Pachon D.M.R."/>
            <person name="Bonatelli M.L."/>
            <person name="Correr F.H."/>
            <person name="Franceschini L.M."/>
            <person name="Leite T.F."/>
            <person name="Margarido G.R.A."/>
            <person name="Almeida C.A."/>
            <person name="Ferrarezi J.A."/>
            <person name="Labate C.A."/>
        </authorList>
    </citation>
    <scope>NUCLEOTIDE SEQUENCE</scope>
    <source>
        <strain evidence="5">MF-1</strain>
    </source>
</reference>
<dbReference type="Pfam" id="PF00732">
    <property type="entry name" value="GMC_oxred_N"/>
    <property type="match status" value="1"/>
</dbReference>
<comment type="caution">
    <text evidence="5">The sequence shown here is derived from an EMBL/GenBank/DDBJ whole genome shotgun (WGS) entry which is preliminary data.</text>
</comment>
<dbReference type="SUPFAM" id="SSF51905">
    <property type="entry name" value="FAD/NAD(P)-binding domain"/>
    <property type="match status" value="1"/>
</dbReference>
<comment type="similarity">
    <text evidence="2">Belongs to the GMC oxidoreductase family.</text>
</comment>
<evidence type="ECO:0000256" key="1">
    <source>
        <dbReference type="ARBA" id="ARBA00001974"/>
    </source>
</evidence>
<dbReference type="GO" id="GO:0016614">
    <property type="term" value="F:oxidoreductase activity, acting on CH-OH group of donors"/>
    <property type="evidence" value="ECO:0007669"/>
    <property type="project" value="InterPro"/>
</dbReference>
<keyword evidence="3" id="KW-0274">FAD</keyword>
<dbReference type="InterPro" id="IPR036188">
    <property type="entry name" value="FAD/NAD-bd_sf"/>
</dbReference>
<evidence type="ECO:0000313" key="6">
    <source>
        <dbReference type="Proteomes" id="UP000765509"/>
    </source>
</evidence>
<dbReference type="Gene3D" id="3.30.560.10">
    <property type="entry name" value="Glucose Oxidase, domain 3"/>
    <property type="match status" value="1"/>
</dbReference>
<dbReference type="GO" id="GO:0050660">
    <property type="term" value="F:flavin adenine dinucleotide binding"/>
    <property type="evidence" value="ECO:0007669"/>
    <property type="project" value="InterPro"/>
</dbReference>
<dbReference type="PIRSF" id="PIRSF000137">
    <property type="entry name" value="Alcohol_oxidase"/>
    <property type="match status" value="1"/>
</dbReference>
<dbReference type="InterPro" id="IPR007867">
    <property type="entry name" value="GMC_OxRtase_C"/>
</dbReference>
<dbReference type="Proteomes" id="UP000765509">
    <property type="component" value="Unassembled WGS sequence"/>
</dbReference>
<dbReference type="PANTHER" id="PTHR11552:SF152">
    <property type="entry name" value="OXIDASE (CODA), PUTATIVE (AFU_ORTHOLOGUE AFUA_8G04090)-RELATED"/>
    <property type="match status" value="1"/>
</dbReference>
<dbReference type="OrthoDB" id="269227at2759"/>
<evidence type="ECO:0000313" key="5">
    <source>
        <dbReference type="EMBL" id="MBW0475550.1"/>
    </source>
</evidence>
<accession>A0A9Q3C2K5</accession>
<keyword evidence="6" id="KW-1185">Reference proteome</keyword>
<feature type="binding site" evidence="3">
    <location>
        <position position="88"/>
    </location>
    <ligand>
        <name>FAD</name>
        <dbReference type="ChEBI" id="CHEBI:57692"/>
    </ligand>
</feature>
<protein>
    <recommendedName>
        <fullName evidence="4">Glucose-methanol-choline oxidoreductase N-terminal domain-containing protein</fullName>
    </recommendedName>
</protein>
<dbReference type="SUPFAM" id="SSF54373">
    <property type="entry name" value="FAD-linked reductases, C-terminal domain"/>
    <property type="match status" value="1"/>
</dbReference>
<comment type="cofactor">
    <cofactor evidence="1 3">
        <name>FAD</name>
        <dbReference type="ChEBI" id="CHEBI:57692"/>
    </cofactor>
</comment>
<evidence type="ECO:0000256" key="3">
    <source>
        <dbReference type="PIRSR" id="PIRSR000137-2"/>
    </source>
</evidence>
<dbReference type="InterPro" id="IPR000172">
    <property type="entry name" value="GMC_OxRdtase_N"/>
</dbReference>
<dbReference type="PANTHER" id="PTHR11552">
    <property type="entry name" value="GLUCOSE-METHANOL-CHOLINE GMC OXIDOREDUCTASE"/>
    <property type="match status" value="1"/>
</dbReference>
<feature type="domain" description="Glucose-methanol-choline oxidoreductase N-terminal" evidence="4">
    <location>
        <begin position="260"/>
        <end position="274"/>
    </location>
</feature>
<organism evidence="5 6">
    <name type="scientific">Austropuccinia psidii MF-1</name>
    <dbReference type="NCBI Taxonomy" id="1389203"/>
    <lineage>
        <taxon>Eukaryota</taxon>
        <taxon>Fungi</taxon>
        <taxon>Dikarya</taxon>
        <taxon>Basidiomycota</taxon>
        <taxon>Pucciniomycotina</taxon>
        <taxon>Pucciniomycetes</taxon>
        <taxon>Pucciniales</taxon>
        <taxon>Sphaerophragmiaceae</taxon>
        <taxon>Austropuccinia</taxon>
    </lineage>
</organism>
<evidence type="ECO:0000259" key="4">
    <source>
        <dbReference type="PROSITE" id="PS00624"/>
    </source>
</evidence>
<dbReference type="InterPro" id="IPR012132">
    <property type="entry name" value="GMC_OxRdtase"/>
</dbReference>
<sequence length="527" mass="58672">MQLFNENPEFDYVIIGGGTAGCVLANRLSSDPNISVLVIEEGPTDQNLESVLQLKNWLSLLNGPLDYAYPTTEQPRGNSHIIHSRAKVLGGCSSHNTLISFFPFPEDLDDWSKAGARGWEWENFKKYASRVKCHIQPVAPKDRNSLAGAFIESTQKAFGIPQIGNFAEWVTSGGTSPWQEGVGWLSVAYEPETGKRSSASVAYLHEILGKRKTLKIWFETWVTKLVVSQSQITASGVEVLTKNGKRIFVRAKREVCICAGAIDSPRLLLLSGIGPKKQLEKLGIPVVLDLPGVGENLLDHPETIIMWRTGPHPKETVMKSDAAYFTKRIGSTDRRPDMMSHMYQVPFADNTERLGYPRPDHAFCITPNVPRPKSKGRLYLTSSNPKVKPALDFKYFTDPEDYDAKCLVDGIKQARQIAKQEPLKSWLLEEVAPGPNVQTDSELNEYSRKVSHTVYHPAGTCKMGDENDELAVVNPKLQVRGLLNVRIADASIFPTMVTPNPMITVLMIGEKASEMILEDYYTKLSKL</sequence>
<keyword evidence="3" id="KW-0285">Flavoprotein</keyword>
<feature type="binding site" evidence="3">
    <location>
        <position position="222"/>
    </location>
    <ligand>
        <name>FAD</name>
        <dbReference type="ChEBI" id="CHEBI:57692"/>
    </ligand>
</feature>